<gene>
    <name evidence="2" type="ORF">PXEA_LOCUS8008</name>
</gene>
<organism evidence="2 3">
    <name type="scientific">Protopolystoma xenopodis</name>
    <dbReference type="NCBI Taxonomy" id="117903"/>
    <lineage>
        <taxon>Eukaryota</taxon>
        <taxon>Metazoa</taxon>
        <taxon>Spiralia</taxon>
        <taxon>Lophotrochozoa</taxon>
        <taxon>Platyhelminthes</taxon>
        <taxon>Monogenea</taxon>
        <taxon>Polyopisthocotylea</taxon>
        <taxon>Polystomatidea</taxon>
        <taxon>Polystomatidae</taxon>
        <taxon>Protopolystoma</taxon>
    </lineage>
</organism>
<evidence type="ECO:0000313" key="3">
    <source>
        <dbReference type="Proteomes" id="UP000784294"/>
    </source>
</evidence>
<proteinExistence type="predicted"/>
<sequence>MAKLTYDAGETSGNVPCPRSDFGNDEDSLKSTVGVLCADNVYHDGTDESPLTNRQSQRLRGGRFTKFCLTFSLFDEFLHCQPLQPQDLEQEAPEGVWQDSVRVKL</sequence>
<reference evidence="2" key="1">
    <citation type="submission" date="2018-11" db="EMBL/GenBank/DDBJ databases">
        <authorList>
            <consortium name="Pathogen Informatics"/>
        </authorList>
    </citation>
    <scope>NUCLEOTIDE SEQUENCE</scope>
</reference>
<keyword evidence="3" id="KW-1185">Reference proteome</keyword>
<dbReference type="Proteomes" id="UP000784294">
    <property type="component" value="Unassembled WGS sequence"/>
</dbReference>
<comment type="caution">
    <text evidence="2">The sequence shown here is derived from an EMBL/GenBank/DDBJ whole genome shotgun (WGS) entry which is preliminary data.</text>
</comment>
<accession>A0A448WLB7</accession>
<evidence type="ECO:0000256" key="1">
    <source>
        <dbReference type="SAM" id="MobiDB-lite"/>
    </source>
</evidence>
<name>A0A448WLB7_9PLAT</name>
<dbReference type="AlphaFoldDB" id="A0A448WLB7"/>
<feature type="region of interest" description="Disordered" evidence="1">
    <location>
        <begin position="1"/>
        <end position="23"/>
    </location>
</feature>
<protein>
    <submittedName>
        <fullName evidence="2">Uncharacterized protein</fullName>
    </submittedName>
</protein>
<dbReference type="EMBL" id="CAAALY010021623">
    <property type="protein sequence ID" value="VEL14568.1"/>
    <property type="molecule type" value="Genomic_DNA"/>
</dbReference>
<evidence type="ECO:0000313" key="2">
    <source>
        <dbReference type="EMBL" id="VEL14568.1"/>
    </source>
</evidence>